<evidence type="ECO:0000313" key="3">
    <source>
        <dbReference type="Proteomes" id="UP001261871"/>
    </source>
</evidence>
<evidence type="ECO:0000313" key="2">
    <source>
        <dbReference type="EMBL" id="MDR6846397.1"/>
    </source>
</evidence>
<evidence type="ECO:0000256" key="1">
    <source>
        <dbReference type="SAM" id="Phobius"/>
    </source>
</evidence>
<feature type="transmembrane region" description="Helical" evidence="1">
    <location>
        <begin position="166"/>
        <end position="186"/>
    </location>
</feature>
<keyword evidence="1" id="KW-0812">Transmembrane</keyword>
<feature type="transmembrane region" description="Helical" evidence="1">
    <location>
        <begin position="198"/>
        <end position="225"/>
    </location>
</feature>
<sequence length="417" mass="49422">MIYFFVLFSLVFSSILFDFNVSKKQFDKLYWFYLLVFILIAGLRWKVGGDSLSYERSFENEIPDLHEISFEFISTFQWEPLFVLLVSLCKTIMNEFWFFQLVHAFFLNITLFVFIKKYASKKYVALIIYSFFFYFYLDFEILRESIAIMVFVLIYPYFSKRNWLKYYTFVSIAILFHYSALVLLFFPLFRNSKINGKGILILSVIAMFLFILSSIFPIELIMLLLGDFASNKFEAYSGVGVNIVGVIYTFVVFVIFPYCIYMYNKRYAQVSLFDDLIYIYFSLSLVFIVIAGLGRFLNYLAPFVIVYVANTFDLMFNNIKKSLKRILNSNGNLSSDRIISRMVVLINVLVFSLFLFIPVYHKVKYYFRSTDNLIKGTHAYNVYYPYYSIFDKEMTIDREGLVDENLRESFNNALNNK</sequence>
<feature type="transmembrane region" description="Helical" evidence="1">
    <location>
        <begin position="127"/>
        <end position="154"/>
    </location>
</feature>
<feature type="transmembrane region" description="Helical" evidence="1">
    <location>
        <begin position="96"/>
        <end position="115"/>
    </location>
</feature>
<feature type="transmembrane region" description="Helical" evidence="1">
    <location>
        <begin position="245"/>
        <end position="264"/>
    </location>
</feature>
<organism evidence="2 3">
    <name type="scientific">Flavobacterium granuli</name>
    <dbReference type="NCBI Taxonomy" id="280093"/>
    <lineage>
        <taxon>Bacteria</taxon>
        <taxon>Pseudomonadati</taxon>
        <taxon>Bacteroidota</taxon>
        <taxon>Flavobacteriia</taxon>
        <taxon>Flavobacteriales</taxon>
        <taxon>Flavobacteriaceae</taxon>
        <taxon>Flavobacterium</taxon>
    </lineage>
</organism>
<feature type="transmembrane region" description="Helical" evidence="1">
    <location>
        <begin position="338"/>
        <end position="360"/>
    </location>
</feature>
<dbReference type="Proteomes" id="UP001261871">
    <property type="component" value="Unassembled WGS sequence"/>
</dbReference>
<reference evidence="2 3" key="1">
    <citation type="submission" date="2023-07" db="EMBL/GenBank/DDBJ databases">
        <title>Sorghum-associated microbial communities from plants grown in Nebraska, USA.</title>
        <authorList>
            <person name="Schachtman D."/>
        </authorList>
    </citation>
    <scope>NUCLEOTIDE SEQUENCE [LARGE SCALE GENOMIC DNA]</scope>
    <source>
        <strain evidence="2 3">BE124</strain>
    </source>
</reference>
<dbReference type="Pfam" id="PF14897">
    <property type="entry name" value="EpsG"/>
    <property type="match status" value="1"/>
</dbReference>
<name>A0ABU1S5T5_9FLAO</name>
<dbReference type="RefSeq" id="WP_310008535.1">
    <property type="nucleotide sequence ID" value="NZ_JAVDTX010000007.1"/>
</dbReference>
<proteinExistence type="predicted"/>
<comment type="caution">
    <text evidence="2">The sequence shown here is derived from an EMBL/GenBank/DDBJ whole genome shotgun (WGS) entry which is preliminary data.</text>
</comment>
<keyword evidence="1" id="KW-0472">Membrane</keyword>
<feature type="transmembrane region" description="Helical" evidence="1">
    <location>
        <begin position="6"/>
        <end position="22"/>
    </location>
</feature>
<accession>A0ABU1S5T5</accession>
<dbReference type="InterPro" id="IPR049458">
    <property type="entry name" value="EpsG-like"/>
</dbReference>
<feature type="transmembrane region" description="Helical" evidence="1">
    <location>
        <begin position="29"/>
        <end position="47"/>
    </location>
</feature>
<dbReference type="EMBL" id="JAVDTX010000007">
    <property type="protein sequence ID" value="MDR6846397.1"/>
    <property type="molecule type" value="Genomic_DNA"/>
</dbReference>
<protein>
    <recommendedName>
        <fullName evidence="4">EpsG family protein</fullName>
    </recommendedName>
</protein>
<feature type="transmembrane region" description="Helical" evidence="1">
    <location>
        <begin position="276"/>
        <end position="293"/>
    </location>
</feature>
<keyword evidence="3" id="KW-1185">Reference proteome</keyword>
<keyword evidence="1" id="KW-1133">Transmembrane helix</keyword>
<gene>
    <name evidence="2" type="ORF">J2W95_003113</name>
</gene>
<evidence type="ECO:0008006" key="4">
    <source>
        <dbReference type="Google" id="ProtNLM"/>
    </source>
</evidence>